<dbReference type="EMBL" id="CP009788">
    <property type="protein sequence ID" value="AJE03358.1"/>
    <property type="molecule type" value="Genomic_DNA"/>
</dbReference>
<dbReference type="AlphaFoldDB" id="A0A0B5B9I3"/>
<dbReference type="Pfam" id="PF00152">
    <property type="entry name" value="tRNA-synt_2"/>
    <property type="match status" value="1"/>
</dbReference>
<evidence type="ECO:0000256" key="2">
    <source>
        <dbReference type="ARBA" id="ARBA00022598"/>
    </source>
</evidence>
<dbReference type="InterPro" id="IPR004364">
    <property type="entry name" value="Aa-tRNA-synt_II"/>
</dbReference>
<name>A0A0B5B9I3_9BACT</name>
<organism evidence="6 7">
    <name type="scientific">Geobacter pickeringii</name>
    <dbReference type="NCBI Taxonomy" id="345632"/>
    <lineage>
        <taxon>Bacteria</taxon>
        <taxon>Pseudomonadati</taxon>
        <taxon>Thermodesulfobacteriota</taxon>
        <taxon>Desulfuromonadia</taxon>
        <taxon>Geobacterales</taxon>
        <taxon>Geobacteraceae</taxon>
        <taxon>Geobacter</taxon>
    </lineage>
</organism>
<evidence type="ECO:0000256" key="4">
    <source>
        <dbReference type="ARBA" id="ARBA00022840"/>
    </source>
</evidence>
<reference evidence="6 7" key="1">
    <citation type="journal article" date="2015" name="Genome Announc.">
        <title>Complete Genome of Geobacter pickeringii G13T, a Metal-Reducing Isolate from Sedimentary Kaolin Deposits.</title>
        <authorList>
            <person name="Badalamenti J.P."/>
            <person name="Bond D.R."/>
        </authorList>
    </citation>
    <scope>NUCLEOTIDE SEQUENCE [LARGE SCALE GENOMIC DNA]</scope>
    <source>
        <strain evidence="6 7">G13</strain>
    </source>
</reference>
<evidence type="ECO:0000256" key="1">
    <source>
        <dbReference type="ARBA" id="ARBA00011738"/>
    </source>
</evidence>
<accession>A0A0B5B9I3</accession>
<dbReference type="GO" id="GO:0004824">
    <property type="term" value="F:lysine-tRNA ligase activity"/>
    <property type="evidence" value="ECO:0007669"/>
    <property type="project" value="InterPro"/>
</dbReference>
<keyword evidence="7" id="KW-1185">Reference proteome</keyword>
<evidence type="ECO:0000256" key="3">
    <source>
        <dbReference type="ARBA" id="ARBA00022741"/>
    </source>
</evidence>
<keyword evidence="3" id="KW-0547">Nucleotide-binding</keyword>
<dbReference type="GO" id="GO:0005829">
    <property type="term" value="C:cytosol"/>
    <property type="evidence" value="ECO:0007669"/>
    <property type="project" value="TreeGrafter"/>
</dbReference>
<dbReference type="FunFam" id="3.30.930.10:FF:000017">
    <property type="entry name" value="Elongation factor P--(R)-beta-lysine ligase"/>
    <property type="match status" value="1"/>
</dbReference>
<dbReference type="GO" id="GO:0005524">
    <property type="term" value="F:ATP binding"/>
    <property type="evidence" value="ECO:0007669"/>
    <property type="project" value="UniProtKB-KW"/>
</dbReference>
<keyword evidence="4" id="KW-0067">ATP-binding</keyword>
<evidence type="ECO:0000313" key="7">
    <source>
        <dbReference type="Proteomes" id="UP000057609"/>
    </source>
</evidence>
<dbReference type="GO" id="GO:0000049">
    <property type="term" value="F:tRNA binding"/>
    <property type="evidence" value="ECO:0007669"/>
    <property type="project" value="TreeGrafter"/>
</dbReference>
<protein>
    <submittedName>
        <fullName evidence="6">Lysyl-tRNA synthetase</fullName>
    </submittedName>
</protein>
<dbReference type="Proteomes" id="UP000057609">
    <property type="component" value="Chromosome"/>
</dbReference>
<dbReference type="PANTHER" id="PTHR42918:SF6">
    <property type="entry name" value="ELONGATION FACTOR P--(R)-BETA-LYSINE LIGASE"/>
    <property type="match status" value="1"/>
</dbReference>
<keyword evidence="2" id="KW-0436">Ligase</keyword>
<dbReference type="PANTHER" id="PTHR42918">
    <property type="entry name" value="LYSYL-TRNA SYNTHETASE"/>
    <property type="match status" value="1"/>
</dbReference>
<evidence type="ECO:0000259" key="5">
    <source>
        <dbReference type="PROSITE" id="PS50862"/>
    </source>
</evidence>
<dbReference type="HOGENOM" id="CLU_008255_1_0_7"/>
<dbReference type="Gene3D" id="3.30.930.10">
    <property type="entry name" value="Bira Bifunctional Protein, Domain 2"/>
    <property type="match status" value="1"/>
</dbReference>
<gene>
    <name evidence="6" type="ORF">GPICK_08325</name>
</gene>
<comment type="subunit">
    <text evidence="1">Homodimer.</text>
</comment>
<dbReference type="PROSITE" id="PS50862">
    <property type="entry name" value="AA_TRNA_LIGASE_II"/>
    <property type="match status" value="1"/>
</dbReference>
<dbReference type="GO" id="GO:0006430">
    <property type="term" value="P:lysyl-tRNA aminoacylation"/>
    <property type="evidence" value="ECO:0007669"/>
    <property type="project" value="InterPro"/>
</dbReference>
<dbReference type="KEGG" id="gpi:GPICK_08325"/>
<dbReference type="RefSeq" id="WP_039742128.1">
    <property type="nucleotide sequence ID" value="NZ_CP009788.1"/>
</dbReference>
<dbReference type="STRING" id="345632.GPICK_08325"/>
<dbReference type="NCBIfam" id="NF006828">
    <property type="entry name" value="PRK09350.1"/>
    <property type="match status" value="1"/>
</dbReference>
<dbReference type="InterPro" id="IPR045864">
    <property type="entry name" value="aa-tRNA-synth_II/BPL/LPL"/>
</dbReference>
<keyword evidence="6" id="KW-0030">Aminoacyl-tRNA synthetase</keyword>
<feature type="domain" description="Aminoacyl-transfer RNA synthetases class-II family profile" evidence="5">
    <location>
        <begin position="14"/>
        <end position="304"/>
    </location>
</feature>
<proteinExistence type="predicted"/>
<dbReference type="NCBIfam" id="TIGR00462">
    <property type="entry name" value="genX"/>
    <property type="match status" value="1"/>
</dbReference>
<dbReference type="InterPro" id="IPR006195">
    <property type="entry name" value="aa-tRNA-synth_II"/>
</dbReference>
<sequence length="307" mass="34767">MSQNWALARKRETLRARAHIVQHIRSFFIEGGYLEVETPLRIPAPAPESHIDPVCADGWYLHTSPEICMKRLMAADFDRIFQICHCWRAGERGRMHVPEFTMLEWYRADADYFALMAECEELVRSVAVKSGIGGSVSFRGSEIDLTPPWERITVREAFVKFGGMRMDKALEDDLFDEVMVERIEPQLGRVRPTFICDYPATRSALARLRGDDPTVAERFELYIAGVELANAFSELTDPAEQRLRFEQESAYRESVGNLPIPLPAKFLDELADMPPSAGIALGVDRLVMILLDAATIDDVIAFTPEEL</sequence>
<dbReference type="InterPro" id="IPR004525">
    <property type="entry name" value="EpmA"/>
</dbReference>
<evidence type="ECO:0000313" key="6">
    <source>
        <dbReference type="EMBL" id="AJE03358.1"/>
    </source>
</evidence>
<dbReference type="OrthoDB" id="9802326at2"/>
<dbReference type="SUPFAM" id="SSF55681">
    <property type="entry name" value="Class II aaRS and biotin synthetases"/>
    <property type="match status" value="1"/>
</dbReference>